<evidence type="ECO:0000259" key="2">
    <source>
        <dbReference type="PROSITE" id="PS50835"/>
    </source>
</evidence>
<dbReference type="SUPFAM" id="SSF48726">
    <property type="entry name" value="Immunoglobulin"/>
    <property type="match status" value="1"/>
</dbReference>
<evidence type="ECO:0000256" key="1">
    <source>
        <dbReference type="ARBA" id="ARBA00023319"/>
    </source>
</evidence>
<gene>
    <name evidence="3" type="ORF">JZ751_023867</name>
</gene>
<dbReference type="GO" id="GO:0030424">
    <property type="term" value="C:axon"/>
    <property type="evidence" value="ECO:0007669"/>
    <property type="project" value="TreeGrafter"/>
</dbReference>
<dbReference type="Gene3D" id="2.60.40.10">
    <property type="entry name" value="Immunoglobulins"/>
    <property type="match status" value="1"/>
</dbReference>
<comment type="caution">
    <text evidence="3">The sequence shown here is derived from an EMBL/GenBank/DDBJ whole genome shotgun (WGS) entry which is preliminary data.</text>
</comment>
<dbReference type="SMART" id="SM00408">
    <property type="entry name" value="IGc2"/>
    <property type="match status" value="1"/>
</dbReference>
<name>A0A8T2NNY2_9TELE</name>
<proteinExistence type="predicted"/>
<feature type="domain" description="Ig-like" evidence="2">
    <location>
        <begin position="60"/>
        <end position="162"/>
    </location>
</feature>
<dbReference type="PANTHER" id="PTHR10075">
    <property type="entry name" value="BASIGIN RELATED"/>
    <property type="match status" value="1"/>
</dbReference>
<dbReference type="FunFam" id="2.60.40.10:FF:000039">
    <property type="entry name" value="Unc-5 netrin receptor C"/>
    <property type="match status" value="1"/>
</dbReference>
<dbReference type="PANTHER" id="PTHR10075:SF100">
    <property type="entry name" value="FASCICLIN-2"/>
    <property type="match status" value="1"/>
</dbReference>
<dbReference type="GO" id="GO:0070593">
    <property type="term" value="P:dendrite self-avoidance"/>
    <property type="evidence" value="ECO:0007669"/>
    <property type="project" value="TreeGrafter"/>
</dbReference>
<dbReference type="InterPro" id="IPR013098">
    <property type="entry name" value="Ig_I-set"/>
</dbReference>
<dbReference type="PROSITE" id="PS50835">
    <property type="entry name" value="IG_LIKE"/>
    <property type="match status" value="1"/>
</dbReference>
<dbReference type="Proteomes" id="UP000824540">
    <property type="component" value="Unassembled WGS sequence"/>
</dbReference>
<keyword evidence="1" id="KW-0393">Immunoglobulin domain</keyword>
<dbReference type="SMART" id="SM00409">
    <property type="entry name" value="IG"/>
    <property type="match status" value="1"/>
</dbReference>
<dbReference type="InterPro" id="IPR036179">
    <property type="entry name" value="Ig-like_dom_sf"/>
</dbReference>
<dbReference type="AlphaFoldDB" id="A0A8T2NNY2"/>
<dbReference type="GO" id="GO:0007411">
    <property type="term" value="P:axon guidance"/>
    <property type="evidence" value="ECO:0007669"/>
    <property type="project" value="TreeGrafter"/>
</dbReference>
<dbReference type="OrthoDB" id="5973910at2759"/>
<sequence length="182" mass="20357">MHAHALPVYGCQYSLNWWICRATVLEGGLAQTAMTPRPSMSPPPGHAGFTLRESNRAMAPRYMSLLPQKHLRKNFEEEPLGKDVALDQEVLLRCHPPEGVPTAEVEWLKNEEVVDPVSDPNFYVTVEHDLIIKQARLADTANYTCVAKNIVARRKSTSATVTVYGVFPRMLPVHQSLARGQL</sequence>
<reference evidence="3" key="1">
    <citation type="thesis" date="2021" institute="BYU ScholarsArchive" country="Provo, UT, USA">
        <title>Applications of and Algorithms for Genome Assembly and Genomic Analyses with an Emphasis on Marine Teleosts.</title>
        <authorList>
            <person name="Pickett B.D."/>
        </authorList>
    </citation>
    <scope>NUCLEOTIDE SEQUENCE</scope>
    <source>
        <strain evidence="3">HI-2016</strain>
    </source>
</reference>
<dbReference type="Pfam" id="PF07679">
    <property type="entry name" value="I-set"/>
    <property type="match status" value="1"/>
</dbReference>
<protein>
    <recommendedName>
        <fullName evidence="2">Ig-like domain-containing protein</fullName>
    </recommendedName>
</protein>
<dbReference type="GO" id="GO:0005886">
    <property type="term" value="C:plasma membrane"/>
    <property type="evidence" value="ECO:0007669"/>
    <property type="project" value="TreeGrafter"/>
</dbReference>
<dbReference type="InterPro" id="IPR013783">
    <property type="entry name" value="Ig-like_fold"/>
</dbReference>
<evidence type="ECO:0000313" key="3">
    <source>
        <dbReference type="EMBL" id="KAG9339312.1"/>
    </source>
</evidence>
<accession>A0A8T2NNY2</accession>
<dbReference type="GO" id="GO:0007156">
    <property type="term" value="P:homophilic cell adhesion via plasma membrane adhesion molecules"/>
    <property type="evidence" value="ECO:0007669"/>
    <property type="project" value="TreeGrafter"/>
</dbReference>
<organism evidence="3 4">
    <name type="scientific">Albula glossodonta</name>
    <name type="common">roundjaw bonefish</name>
    <dbReference type="NCBI Taxonomy" id="121402"/>
    <lineage>
        <taxon>Eukaryota</taxon>
        <taxon>Metazoa</taxon>
        <taxon>Chordata</taxon>
        <taxon>Craniata</taxon>
        <taxon>Vertebrata</taxon>
        <taxon>Euteleostomi</taxon>
        <taxon>Actinopterygii</taxon>
        <taxon>Neopterygii</taxon>
        <taxon>Teleostei</taxon>
        <taxon>Albuliformes</taxon>
        <taxon>Albulidae</taxon>
        <taxon>Albula</taxon>
    </lineage>
</organism>
<evidence type="ECO:0000313" key="4">
    <source>
        <dbReference type="Proteomes" id="UP000824540"/>
    </source>
</evidence>
<dbReference type="GO" id="GO:0098632">
    <property type="term" value="F:cell-cell adhesion mediator activity"/>
    <property type="evidence" value="ECO:0007669"/>
    <property type="project" value="TreeGrafter"/>
</dbReference>
<dbReference type="EMBL" id="JAFBMS010000055">
    <property type="protein sequence ID" value="KAG9339312.1"/>
    <property type="molecule type" value="Genomic_DNA"/>
</dbReference>
<dbReference type="InterPro" id="IPR003598">
    <property type="entry name" value="Ig_sub2"/>
</dbReference>
<dbReference type="InterPro" id="IPR003599">
    <property type="entry name" value="Ig_sub"/>
</dbReference>
<dbReference type="InterPro" id="IPR007110">
    <property type="entry name" value="Ig-like_dom"/>
</dbReference>
<keyword evidence="4" id="KW-1185">Reference proteome</keyword>